<proteinExistence type="predicted"/>
<reference evidence="2" key="1">
    <citation type="submission" date="2019-11" db="EMBL/GenBank/DDBJ databases">
        <authorList>
            <person name="Feng L."/>
        </authorList>
    </citation>
    <scope>NUCLEOTIDE SEQUENCE</scope>
    <source>
        <strain evidence="2">BhanseniiLFYP23</strain>
    </source>
</reference>
<keyword evidence="1" id="KW-1133">Transmembrane helix</keyword>
<dbReference type="EMBL" id="CACRSY010000016">
    <property type="protein sequence ID" value="VYT28542.1"/>
    <property type="molecule type" value="Genomic_DNA"/>
</dbReference>
<feature type="transmembrane region" description="Helical" evidence="1">
    <location>
        <begin position="354"/>
        <end position="372"/>
    </location>
</feature>
<gene>
    <name evidence="2" type="ORF">BHLFYP23_01033</name>
</gene>
<evidence type="ECO:0000313" key="2">
    <source>
        <dbReference type="EMBL" id="VYT28542.1"/>
    </source>
</evidence>
<dbReference type="PANTHER" id="PTHR47396:SF1">
    <property type="entry name" value="ATP-DEPENDENT HELICASE IRC3-RELATED"/>
    <property type="match status" value="1"/>
</dbReference>
<dbReference type="SUPFAM" id="SSF52540">
    <property type="entry name" value="P-loop containing nucleoside triphosphate hydrolases"/>
    <property type="match status" value="1"/>
</dbReference>
<dbReference type="PANTHER" id="PTHR47396">
    <property type="entry name" value="TYPE I RESTRICTION ENZYME ECOKI R PROTEIN"/>
    <property type="match status" value="1"/>
</dbReference>
<dbReference type="AlphaFoldDB" id="A0A6N2VHY9"/>
<dbReference type="Gene3D" id="3.40.50.300">
    <property type="entry name" value="P-loop containing nucleotide triphosphate hydrolases"/>
    <property type="match status" value="1"/>
</dbReference>
<dbReference type="CDD" id="cd18785">
    <property type="entry name" value="SF2_C"/>
    <property type="match status" value="1"/>
</dbReference>
<organism evidence="2">
    <name type="scientific">Blautia hansenii</name>
    <name type="common">Ruminococcus hansenii</name>
    <dbReference type="NCBI Taxonomy" id="1322"/>
    <lineage>
        <taxon>Bacteria</taxon>
        <taxon>Bacillati</taxon>
        <taxon>Bacillota</taxon>
        <taxon>Clostridia</taxon>
        <taxon>Lachnospirales</taxon>
        <taxon>Lachnospiraceae</taxon>
        <taxon>Blautia</taxon>
    </lineage>
</organism>
<evidence type="ECO:0000256" key="1">
    <source>
        <dbReference type="SAM" id="Phobius"/>
    </source>
</evidence>
<dbReference type="RefSeq" id="WP_022239140.1">
    <property type="nucleotide sequence ID" value="NZ_CACRSY010000016.1"/>
</dbReference>
<dbReference type="GO" id="GO:0005829">
    <property type="term" value="C:cytosol"/>
    <property type="evidence" value="ECO:0007669"/>
    <property type="project" value="TreeGrafter"/>
</dbReference>
<dbReference type="InterPro" id="IPR050742">
    <property type="entry name" value="Helicase_Restrict-Modif_Enz"/>
</dbReference>
<accession>A0A6N2VHY9</accession>
<feature type="transmembrane region" description="Helical" evidence="1">
    <location>
        <begin position="392"/>
        <end position="410"/>
    </location>
</feature>
<keyword evidence="1" id="KW-0812">Transmembrane</keyword>
<protein>
    <recommendedName>
        <fullName evidence="3">Helicase C-terminal domain-containing protein</fullName>
    </recommendedName>
</protein>
<name>A0A6N2VHY9_BLAHA</name>
<evidence type="ECO:0008006" key="3">
    <source>
        <dbReference type="Google" id="ProtNLM"/>
    </source>
</evidence>
<sequence>MEILLQGFLYDDVSEFVCQEEYREELIRQLKAHGLIERKKVAFFVNQKLEKTLMNSAGKLKSISEICKLEYSSVGNQLRLLILTDYIKKEYARKLGKPNFLPDSLGVLPIFEMLRRENPDWKLGVLCGSLIYIPDTALAALKRISCSFGIEKLPSKALLNENGECLGYSEILLTENTHLCTQMITMLFEKGEIEILIGTKSLLGEGWDSPCINALIMASSVGSYVLGNQMRGRAIRASKDNPDKTSNIWHLVCMTDTKESCEVTEDFRTLQRRMMGFLGVSYDGTVIENGMERLNTITPPYTYRHLMEINEDMKLRACMREELKAQWQQAVHIQGNMEAVETCKMKKKLLNPSASFFNALGMIALSVAIRMSQGMIRGAFRRSYGQQGITDFIFTVAAAGIFLWGVWRLVHFSGPLKRLREMAEGMKAALAESQNITSSCKVSVYGENGVDYQVFLKGGTTREKELFAQCMEEFLAAVDNQRYLLYAPQALGAMTKYYCVPSVFSKTKQEALFFQKVMSSHLGKYHLVYTRTPEGRAVLLKGRAEAFGSRNERILKRKKEIKGALE</sequence>
<dbReference type="InterPro" id="IPR027417">
    <property type="entry name" value="P-loop_NTPase"/>
</dbReference>
<keyword evidence="1" id="KW-0472">Membrane</keyword>